<evidence type="ECO:0000313" key="2">
    <source>
        <dbReference type="Proteomes" id="UP000293360"/>
    </source>
</evidence>
<dbReference type="Proteomes" id="UP000293360">
    <property type="component" value="Unassembled WGS sequence"/>
</dbReference>
<evidence type="ECO:0000313" key="1">
    <source>
        <dbReference type="EMBL" id="RYP06503.1"/>
    </source>
</evidence>
<reference evidence="1 2" key="1">
    <citation type="submission" date="2018-06" db="EMBL/GenBank/DDBJ databases">
        <title>Complete Genomes of Monosporascus.</title>
        <authorList>
            <person name="Robinson A.J."/>
            <person name="Natvig D.O."/>
        </authorList>
    </citation>
    <scope>NUCLEOTIDE SEQUENCE [LARGE SCALE GENOMIC DNA]</scope>
    <source>
        <strain evidence="1 2">CBS 110550</strain>
    </source>
</reference>
<keyword evidence="2" id="KW-1185">Reference proteome</keyword>
<gene>
    <name evidence="1" type="ORF">DL764_003123</name>
</gene>
<dbReference type="AlphaFoldDB" id="A0A4Q4TMF6"/>
<protein>
    <submittedName>
        <fullName evidence="1">Uncharacterized protein</fullName>
    </submittedName>
</protein>
<dbReference type="EMBL" id="QJNU01000127">
    <property type="protein sequence ID" value="RYP06503.1"/>
    <property type="molecule type" value="Genomic_DNA"/>
</dbReference>
<accession>A0A4Q4TMF6</accession>
<sequence length="151" mass="16297">MPQRHSRRRRLSAVLWALDDQTGAANWLTVGKRPNCHGDDQARNPAAAPRKSPVEILVLRWPPNDLFPVARHHLPLKHLVCGRSITRAQGTVPTILAISARGADAWAEAANKAETMLVGSFNCIAPQDTSTLLQGTAVVVDAPVFGNGRDG</sequence>
<organism evidence="1 2">
    <name type="scientific">Monosporascus ibericus</name>
    <dbReference type="NCBI Taxonomy" id="155417"/>
    <lineage>
        <taxon>Eukaryota</taxon>
        <taxon>Fungi</taxon>
        <taxon>Dikarya</taxon>
        <taxon>Ascomycota</taxon>
        <taxon>Pezizomycotina</taxon>
        <taxon>Sordariomycetes</taxon>
        <taxon>Xylariomycetidae</taxon>
        <taxon>Xylariales</taxon>
        <taxon>Xylariales incertae sedis</taxon>
        <taxon>Monosporascus</taxon>
    </lineage>
</organism>
<comment type="caution">
    <text evidence="1">The sequence shown here is derived from an EMBL/GenBank/DDBJ whole genome shotgun (WGS) entry which is preliminary data.</text>
</comment>
<proteinExistence type="predicted"/>
<name>A0A4Q4TMF6_9PEZI</name>